<name>A0A382IDK5_9ZZZZ</name>
<reference evidence="2" key="1">
    <citation type="submission" date="2018-05" db="EMBL/GenBank/DDBJ databases">
        <authorList>
            <person name="Lanie J.A."/>
            <person name="Ng W.-L."/>
            <person name="Kazmierczak K.M."/>
            <person name="Andrzejewski T.M."/>
            <person name="Davidsen T.M."/>
            <person name="Wayne K.J."/>
            <person name="Tettelin H."/>
            <person name="Glass J.I."/>
            <person name="Rusch D."/>
            <person name="Podicherti R."/>
            <person name="Tsui H.-C.T."/>
            <person name="Winkler M.E."/>
        </authorList>
    </citation>
    <scope>NUCLEOTIDE SEQUENCE</scope>
</reference>
<dbReference type="EMBL" id="UINC01066542">
    <property type="protein sequence ID" value="SVB97362.1"/>
    <property type="molecule type" value="Genomic_DNA"/>
</dbReference>
<dbReference type="PANTHER" id="PTHR30288">
    <property type="entry name" value="FLAGELLAR CAP/ASSEMBLY PROTEIN FLID"/>
    <property type="match status" value="1"/>
</dbReference>
<dbReference type="GO" id="GO:0071973">
    <property type="term" value="P:bacterial-type flagellum-dependent cell motility"/>
    <property type="evidence" value="ECO:0007669"/>
    <property type="project" value="TreeGrafter"/>
</dbReference>
<protein>
    <recommendedName>
        <fullName evidence="1">Flagellar hook-associated protein 2 C-terminal domain-containing protein</fullName>
    </recommendedName>
</protein>
<dbReference type="GO" id="GO:0007155">
    <property type="term" value="P:cell adhesion"/>
    <property type="evidence" value="ECO:0007669"/>
    <property type="project" value="InterPro"/>
</dbReference>
<dbReference type="InterPro" id="IPR040026">
    <property type="entry name" value="FliD"/>
</dbReference>
<feature type="non-terminal residue" evidence="2">
    <location>
        <position position="1"/>
    </location>
</feature>
<sequence length="392" mass="42988">FSGITSDQTFTLTLGSYYTDGNSISDTYKDSIYQRVNIDVTVEASVFSQTNDNVLADIASAITNAMGEALTTAVDYDGDSDDDEYILNNIDIVNADVVTEADGVSRLTLRSASSGYSYRMDFTDSSDELLTALDINSSSVSSGEAGGYITYVGSSLTDSELNSKFAVNGLTFYRDSNNVTDALTGVTLDLFNTFATPQSVTVSADVDRVKKEVQDFLDAFNGSIDYLRENAEMNPNTKERGALADDGLYRQMTSNLRSKLNTIVSNTSSSIYDRLFDLGIESDTTGHYSIVDSSKFEMALDSNTKNVSDIFNATDGIATVVKTYVNAFVKVGGSIDSSKSSLQDSIMQLNSRITYWDEVLAKREIQLRDEFTRIQTMMSQLSQQQSFLNNFK</sequence>
<dbReference type="AlphaFoldDB" id="A0A382IDK5"/>
<dbReference type="InterPro" id="IPR010809">
    <property type="entry name" value="FliD_C"/>
</dbReference>
<evidence type="ECO:0000313" key="2">
    <source>
        <dbReference type="EMBL" id="SVB97362.1"/>
    </source>
</evidence>
<organism evidence="2">
    <name type="scientific">marine metagenome</name>
    <dbReference type="NCBI Taxonomy" id="408172"/>
    <lineage>
        <taxon>unclassified sequences</taxon>
        <taxon>metagenomes</taxon>
        <taxon>ecological metagenomes</taxon>
    </lineage>
</organism>
<gene>
    <name evidence="2" type="ORF">METZ01_LOCUS250216</name>
</gene>
<dbReference type="PANTHER" id="PTHR30288:SF0">
    <property type="entry name" value="FLAGELLAR HOOK-ASSOCIATED PROTEIN 2"/>
    <property type="match status" value="1"/>
</dbReference>
<feature type="domain" description="Flagellar hook-associated protein 2 C-terminal" evidence="1">
    <location>
        <begin position="162"/>
        <end position="382"/>
    </location>
</feature>
<proteinExistence type="predicted"/>
<dbReference type="GO" id="GO:0009421">
    <property type="term" value="C:bacterial-type flagellum filament cap"/>
    <property type="evidence" value="ECO:0007669"/>
    <property type="project" value="InterPro"/>
</dbReference>
<dbReference type="Pfam" id="PF07195">
    <property type="entry name" value="FliD_C"/>
    <property type="match status" value="1"/>
</dbReference>
<evidence type="ECO:0000259" key="1">
    <source>
        <dbReference type="Pfam" id="PF07195"/>
    </source>
</evidence>
<accession>A0A382IDK5</accession>